<dbReference type="Pfam" id="PF09972">
    <property type="entry name" value="DUF2207"/>
    <property type="match status" value="1"/>
</dbReference>
<feature type="chain" id="PRO_5015188075" evidence="2">
    <location>
        <begin position="25"/>
        <end position="557"/>
    </location>
</feature>
<keyword evidence="1" id="KW-0472">Membrane</keyword>
<accession>A0A2P8H6F6</accession>
<keyword evidence="2" id="KW-0732">Signal</keyword>
<dbReference type="InterPro" id="IPR048389">
    <property type="entry name" value="YciQ-like_C"/>
</dbReference>
<reference evidence="5 6" key="1">
    <citation type="submission" date="2018-03" db="EMBL/GenBank/DDBJ databases">
        <title>Genomic Encyclopedia of Type Strains, Phase III (KMG-III): the genomes of soil and plant-associated and newly described type strains.</title>
        <authorList>
            <person name="Whitman W."/>
        </authorList>
    </citation>
    <scope>NUCLEOTIDE SEQUENCE [LARGE SCALE GENOMIC DNA]</scope>
    <source>
        <strain evidence="5 6">CGMCC 1.12259</strain>
    </source>
</reference>
<proteinExistence type="predicted"/>
<dbReference type="EMBL" id="PYAT01000001">
    <property type="protein sequence ID" value="PSL41796.1"/>
    <property type="molecule type" value="Genomic_DNA"/>
</dbReference>
<feature type="domain" description="Predicted membrane protein YciQ-like C-terminal" evidence="4">
    <location>
        <begin position="297"/>
        <end position="463"/>
    </location>
</feature>
<feature type="transmembrane region" description="Helical" evidence="1">
    <location>
        <begin position="419"/>
        <end position="439"/>
    </location>
</feature>
<feature type="transmembrane region" description="Helical" evidence="1">
    <location>
        <begin position="394"/>
        <end position="413"/>
    </location>
</feature>
<name>A0A2P8H6F6_9BACL</name>
<evidence type="ECO:0000259" key="4">
    <source>
        <dbReference type="Pfam" id="PF20990"/>
    </source>
</evidence>
<organism evidence="5 6">
    <name type="scientific">Planomicrobium soli</name>
    <dbReference type="NCBI Taxonomy" id="1176648"/>
    <lineage>
        <taxon>Bacteria</taxon>
        <taxon>Bacillati</taxon>
        <taxon>Bacillota</taxon>
        <taxon>Bacilli</taxon>
        <taxon>Bacillales</taxon>
        <taxon>Caryophanaceae</taxon>
        <taxon>Planomicrobium</taxon>
    </lineage>
</organism>
<dbReference type="RefSeq" id="WP_106531605.1">
    <property type="nucleotide sequence ID" value="NZ_PYAT01000001.1"/>
</dbReference>
<feature type="transmembrane region" description="Helical" evidence="1">
    <location>
        <begin position="237"/>
        <end position="258"/>
    </location>
</feature>
<keyword evidence="1" id="KW-1133">Transmembrane helix</keyword>
<evidence type="ECO:0000256" key="1">
    <source>
        <dbReference type="SAM" id="Phobius"/>
    </source>
</evidence>
<dbReference type="Proteomes" id="UP000242682">
    <property type="component" value="Unassembled WGS sequence"/>
</dbReference>
<keyword evidence="6" id="KW-1185">Reference proteome</keyword>
<dbReference type="Pfam" id="PF20990">
    <property type="entry name" value="DUF2207_C"/>
    <property type="match status" value="1"/>
</dbReference>
<dbReference type="AlphaFoldDB" id="A0A2P8H6F6"/>
<protein>
    <submittedName>
        <fullName evidence="5">Putative membrane protein</fullName>
    </submittedName>
</protein>
<dbReference type="InterPro" id="IPR018702">
    <property type="entry name" value="DUF2207"/>
</dbReference>
<evidence type="ECO:0000256" key="2">
    <source>
        <dbReference type="SAM" id="SignalP"/>
    </source>
</evidence>
<evidence type="ECO:0000259" key="3">
    <source>
        <dbReference type="Pfam" id="PF09972"/>
    </source>
</evidence>
<evidence type="ECO:0000313" key="5">
    <source>
        <dbReference type="EMBL" id="PSL41796.1"/>
    </source>
</evidence>
<dbReference type="OrthoDB" id="5507254at2"/>
<sequence length="557" mass="61818">MEWKHLISVLLAGILVLLPTQALAVDYEISKTTIEARLTKDGNVNVTEWHTYDFDGEFNGITRELQPKQNASIYGFTAFESGNRLNVEQEGNLYKVYRNGKDETLILELQYKIKDGVEKFQDGTEFYWPFFDDRNESDYGNMTITVFPPALAEDVTYIGYDSAYKKGSLQDGGAVTFKMGKVPAEENGDIRVVFDSHLFPNITAQTGTIRDKVENEKQRLAVEDATFMANRQTATDAGSIAMAILGAIIAALIGGTWLQARQVKKANIASSEGFVVPQEKMSLPALLFFTKPSNHPANVLAAALMDLVRKGKVAQIADDRFELVDRHTDFLHENILINLLFDKVGGGNFFQTEDLFAYTKNEVTADTYQEALASWNQAVANELKQQVFYRQKKTLRWFTAFLGTASIAATIVFGYYGLILLMIISILFGLAFFSFAFFYKPLTPEGHKVREQWRKLENDLENFPKEEWDRLTKDEKFRAYSYLLGAEPIKSDKKAQAFARAETHFQQTAGNASTFNPVLLSAAFVVAHSNSAAHASSSSSASFGGGVGGGGGGSGAF</sequence>
<evidence type="ECO:0000313" key="6">
    <source>
        <dbReference type="Proteomes" id="UP000242682"/>
    </source>
</evidence>
<keyword evidence="1" id="KW-0812">Transmembrane</keyword>
<feature type="signal peptide" evidence="2">
    <location>
        <begin position="1"/>
        <end position="24"/>
    </location>
</feature>
<feature type="domain" description="DUF2207" evidence="3">
    <location>
        <begin position="28"/>
        <end position="194"/>
    </location>
</feature>
<gene>
    <name evidence="5" type="ORF">B0H99_10140</name>
</gene>
<comment type="caution">
    <text evidence="5">The sequence shown here is derived from an EMBL/GenBank/DDBJ whole genome shotgun (WGS) entry which is preliminary data.</text>
</comment>